<evidence type="ECO:0000313" key="2">
    <source>
        <dbReference type="Proteomes" id="UP000799755"/>
    </source>
</evidence>
<sequence length="353" mass="38644">MASSTLPSNGHLVNIGTHSLALYTYGPEPSSSKDPVVLFISGVASDALNWQAVVRLLGPSLRSYTYDRSGYHNSESSPLAPSAENVALELSLLIEKAPIPNPLILVGHSWAGVLTQEYIALKGTDQIAGLVLVDANHETAPLVMDVNDPILWTVAAGVEPYSAWGVEAEHKLTQEEWGAFRAAETTEKFKLIECKEGFENYMPSFETLRSKELSKKQPLVGDKPVYVIGGTRSRDWSGLYKAGVAKGNGTEEQRSHVRELIKTVDAKNEGLMKEFLKLSTKSELVFASESGHFVQMTQPEIVVDGVKWVLDNLPASSLLRRIKATSRASNGPYYSPYKVNRNGHVFSMNVPSL</sequence>
<keyword evidence="2" id="KW-1185">Reference proteome</keyword>
<comment type="caution">
    <text evidence="1">The sequence shown here is derived from an EMBL/GenBank/DDBJ whole genome shotgun (WGS) entry which is preliminary data.</text>
</comment>
<evidence type="ECO:0000313" key="1">
    <source>
        <dbReference type="EMBL" id="KAF2467828.1"/>
    </source>
</evidence>
<name>A0ACB6QMM5_9PLEO</name>
<accession>A0ACB6QMM5</accession>
<gene>
    <name evidence="1" type="ORF">BDR25DRAFT_395042</name>
</gene>
<dbReference type="EMBL" id="MU003518">
    <property type="protein sequence ID" value="KAF2467828.1"/>
    <property type="molecule type" value="Genomic_DNA"/>
</dbReference>
<proteinExistence type="predicted"/>
<reference evidence="1" key="1">
    <citation type="journal article" date="2020" name="Stud. Mycol.">
        <title>101 Dothideomycetes genomes: a test case for predicting lifestyles and emergence of pathogens.</title>
        <authorList>
            <person name="Haridas S."/>
            <person name="Albert R."/>
            <person name="Binder M."/>
            <person name="Bloem J."/>
            <person name="Labutti K."/>
            <person name="Salamov A."/>
            <person name="Andreopoulos B."/>
            <person name="Baker S."/>
            <person name="Barry K."/>
            <person name="Bills G."/>
            <person name="Bluhm B."/>
            <person name="Cannon C."/>
            <person name="Castanera R."/>
            <person name="Culley D."/>
            <person name="Daum C."/>
            <person name="Ezra D."/>
            <person name="Gonzalez J."/>
            <person name="Henrissat B."/>
            <person name="Kuo A."/>
            <person name="Liang C."/>
            <person name="Lipzen A."/>
            <person name="Lutzoni F."/>
            <person name="Magnuson J."/>
            <person name="Mondo S."/>
            <person name="Nolan M."/>
            <person name="Ohm R."/>
            <person name="Pangilinan J."/>
            <person name="Park H.-J."/>
            <person name="Ramirez L."/>
            <person name="Alfaro M."/>
            <person name="Sun H."/>
            <person name="Tritt A."/>
            <person name="Yoshinaga Y."/>
            <person name="Zwiers L.-H."/>
            <person name="Turgeon B."/>
            <person name="Goodwin S."/>
            <person name="Spatafora J."/>
            <person name="Crous P."/>
            <person name="Grigoriev I."/>
        </authorList>
    </citation>
    <scope>NUCLEOTIDE SEQUENCE</scope>
    <source>
        <strain evidence="1">ATCC 200398</strain>
    </source>
</reference>
<protein>
    <submittedName>
        <fullName evidence="1">Alpha/beta-hydrolase</fullName>
    </submittedName>
</protein>
<dbReference type="Proteomes" id="UP000799755">
    <property type="component" value="Unassembled WGS sequence"/>
</dbReference>
<organism evidence="1 2">
    <name type="scientific">Lindgomyces ingoldianus</name>
    <dbReference type="NCBI Taxonomy" id="673940"/>
    <lineage>
        <taxon>Eukaryota</taxon>
        <taxon>Fungi</taxon>
        <taxon>Dikarya</taxon>
        <taxon>Ascomycota</taxon>
        <taxon>Pezizomycotina</taxon>
        <taxon>Dothideomycetes</taxon>
        <taxon>Pleosporomycetidae</taxon>
        <taxon>Pleosporales</taxon>
        <taxon>Lindgomycetaceae</taxon>
        <taxon>Lindgomyces</taxon>
    </lineage>
</organism>